<dbReference type="InterPro" id="IPR000719">
    <property type="entry name" value="Prot_kinase_dom"/>
</dbReference>
<dbReference type="PANTHER" id="PTHR24173:SF74">
    <property type="entry name" value="ANKYRIN REPEAT DOMAIN-CONTAINING PROTEIN 16"/>
    <property type="match status" value="1"/>
</dbReference>
<feature type="domain" description="Protein kinase" evidence="4">
    <location>
        <begin position="34"/>
        <end position="320"/>
    </location>
</feature>
<sequence length="677" mass="72472">MTTFDQFKLETIFNSDDTVSHVNDKDGLVSRTTWKQDKELGSGNFGEVWREKEIGGEVRAVKIMTKRILKRELEVLVRVNDYPELFVDFHGWYEDKHCIYLAMEYVPHGDLGEHMRANGVIDEPLAIVISRQILQGLVVLHGKGICHRNLKPQEILLTKLQNVLIVSLTPFQIKIADFGISAIQAGTYLQTLCGTRVYEAPEQLGLLPPGFTFHRGYIQSIDIWALGILLYQMMTSKHPFQTNNMSNVASDDSTLISEVDEGLTMDYTKLKNYCNGSSEFPKDCLQEVTSTNGIDFINCLLVANPKERMSAENARQNPWVVGLDGTLTGLARVLRSQFLVLGVRFPDGLLENCVEHGHNIYEMNKLCRPHLVPMRVTSRIEEGVFGSRNPEVYTILAVMGGVSLFKWGVFPLLALAAARGHLDAISLLVRNGANVNAPARGSCGRTALQAAAGGGHLDAISLLLNSGADVNAPACEYSGHLDAKFLLVSNGTNVNGPARGNYGRTALQAAAEGGHLDAISLLLNSGADVNAPACEYSGRTAVQAAAEGGHSNAISLLLNSGAVVNAPACQYGGRTALQAAAKGGHLDAISLLLTSGANVNAPARGSYGRTALQGAAEGGHLDAISLLLDTGADVNAPAREYGGRTALQAAAEGGFLDAISLLLRSGADAKALGSTTE</sequence>
<dbReference type="PRINTS" id="PR01415">
    <property type="entry name" value="ANKYRIN"/>
</dbReference>
<dbReference type="PROSITE" id="PS50297">
    <property type="entry name" value="ANK_REP_REGION"/>
    <property type="match status" value="6"/>
</dbReference>
<keyword evidence="2 3" id="KW-0040">ANK repeat</keyword>
<keyword evidence="6" id="KW-1185">Reference proteome</keyword>
<keyword evidence="1" id="KW-0677">Repeat</keyword>
<feature type="repeat" description="ANK" evidence="3">
    <location>
        <begin position="537"/>
        <end position="569"/>
    </location>
</feature>
<organism evidence="5 6">
    <name type="scientific">Discina gigas</name>
    <dbReference type="NCBI Taxonomy" id="1032678"/>
    <lineage>
        <taxon>Eukaryota</taxon>
        <taxon>Fungi</taxon>
        <taxon>Dikarya</taxon>
        <taxon>Ascomycota</taxon>
        <taxon>Pezizomycotina</taxon>
        <taxon>Pezizomycetes</taxon>
        <taxon>Pezizales</taxon>
        <taxon>Discinaceae</taxon>
        <taxon>Discina</taxon>
    </lineage>
</organism>
<dbReference type="InterPro" id="IPR011009">
    <property type="entry name" value="Kinase-like_dom_sf"/>
</dbReference>
<dbReference type="Pfam" id="PF12796">
    <property type="entry name" value="Ank_2"/>
    <property type="match status" value="4"/>
</dbReference>
<feature type="repeat" description="ANK" evidence="3">
    <location>
        <begin position="607"/>
        <end position="639"/>
    </location>
</feature>
<reference evidence="5 6" key="1">
    <citation type="submission" date="2024-02" db="EMBL/GenBank/DDBJ databases">
        <title>Discinaceae phylogenomics.</title>
        <authorList>
            <person name="Dirks A.C."/>
            <person name="James T.Y."/>
        </authorList>
    </citation>
    <scope>NUCLEOTIDE SEQUENCE [LARGE SCALE GENOMIC DNA]</scope>
    <source>
        <strain evidence="5 6">ACD0624</strain>
    </source>
</reference>
<dbReference type="PROSITE" id="PS50088">
    <property type="entry name" value="ANK_REPEAT"/>
    <property type="match status" value="7"/>
</dbReference>
<dbReference type="Proteomes" id="UP001447188">
    <property type="component" value="Unassembled WGS sequence"/>
</dbReference>
<dbReference type="SUPFAM" id="SSF48403">
    <property type="entry name" value="Ankyrin repeat"/>
    <property type="match status" value="1"/>
</dbReference>
<dbReference type="Gene3D" id="1.25.40.20">
    <property type="entry name" value="Ankyrin repeat-containing domain"/>
    <property type="match status" value="4"/>
</dbReference>
<dbReference type="SUPFAM" id="SSF56112">
    <property type="entry name" value="Protein kinase-like (PK-like)"/>
    <property type="match status" value="1"/>
</dbReference>
<gene>
    <name evidence="5" type="ORF">Q9L58_007827</name>
</gene>
<accession>A0ABR3GBF5</accession>
<dbReference type="PANTHER" id="PTHR24173">
    <property type="entry name" value="ANKYRIN REPEAT CONTAINING"/>
    <property type="match status" value="1"/>
</dbReference>
<protein>
    <recommendedName>
        <fullName evidence="4">Protein kinase domain-containing protein</fullName>
    </recommendedName>
</protein>
<evidence type="ECO:0000256" key="3">
    <source>
        <dbReference type="PROSITE-ProRule" id="PRU00023"/>
    </source>
</evidence>
<dbReference type="Gene3D" id="1.10.510.10">
    <property type="entry name" value="Transferase(Phosphotransferase) domain 1"/>
    <property type="match status" value="1"/>
</dbReference>
<feature type="repeat" description="ANK" evidence="3">
    <location>
        <begin position="502"/>
        <end position="534"/>
    </location>
</feature>
<comment type="caution">
    <text evidence="5">The sequence shown here is derived from an EMBL/GenBank/DDBJ whole genome shotgun (WGS) entry which is preliminary data.</text>
</comment>
<evidence type="ECO:0000256" key="1">
    <source>
        <dbReference type="ARBA" id="ARBA00022737"/>
    </source>
</evidence>
<dbReference type="InterPro" id="IPR002110">
    <property type="entry name" value="Ankyrin_rpt"/>
</dbReference>
<feature type="repeat" description="ANK" evidence="3">
    <location>
        <begin position="413"/>
        <end position="440"/>
    </location>
</feature>
<dbReference type="SMART" id="SM00248">
    <property type="entry name" value="ANK"/>
    <property type="match status" value="7"/>
</dbReference>
<feature type="repeat" description="ANK" evidence="3">
    <location>
        <begin position="443"/>
        <end position="475"/>
    </location>
</feature>
<evidence type="ECO:0000256" key="2">
    <source>
        <dbReference type="ARBA" id="ARBA00023043"/>
    </source>
</evidence>
<evidence type="ECO:0000313" key="6">
    <source>
        <dbReference type="Proteomes" id="UP001447188"/>
    </source>
</evidence>
<dbReference type="PROSITE" id="PS50011">
    <property type="entry name" value="PROTEIN_KINASE_DOM"/>
    <property type="match status" value="1"/>
</dbReference>
<name>A0ABR3GBF5_9PEZI</name>
<evidence type="ECO:0000259" key="4">
    <source>
        <dbReference type="PROSITE" id="PS50011"/>
    </source>
</evidence>
<proteinExistence type="predicted"/>
<dbReference type="EMBL" id="JBBBZM010000131">
    <property type="protein sequence ID" value="KAL0633274.1"/>
    <property type="molecule type" value="Genomic_DNA"/>
</dbReference>
<feature type="repeat" description="ANK" evidence="3">
    <location>
        <begin position="572"/>
        <end position="604"/>
    </location>
</feature>
<dbReference type="InterPro" id="IPR036770">
    <property type="entry name" value="Ankyrin_rpt-contain_sf"/>
</dbReference>
<dbReference type="Pfam" id="PF00069">
    <property type="entry name" value="Pkinase"/>
    <property type="match status" value="1"/>
</dbReference>
<feature type="repeat" description="ANK" evidence="3">
    <location>
        <begin position="642"/>
        <end position="674"/>
    </location>
</feature>
<evidence type="ECO:0000313" key="5">
    <source>
        <dbReference type="EMBL" id="KAL0633274.1"/>
    </source>
</evidence>